<evidence type="ECO:0000313" key="2">
    <source>
        <dbReference type="Proteomes" id="UP001396334"/>
    </source>
</evidence>
<evidence type="ECO:0000313" key="1">
    <source>
        <dbReference type="EMBL" id="KAK8981995.1"/>
    </source>
</evidence>
<protein>
    <submittedName>
        <fullName evidence="1">Uncharacterized protein</fullName>
    </submittedName>
</protein>
<keyword evidence="2" id="KW-1185">Reference proteome</keyword>
<gene>
    <name evidence="1" type="ORF">V6N11_037178</name>
</gene>
<dbReference type="Proteomes" id="UP001396334">
    <property type="component" value="Unassembled WGS sequence"/>
</dbReference>
<name>A0ABR2P0R2_9ROSI</name>
<reference evidence="1 2" key="1">
    <citation type="journal article" date="2024" name="G3 (Bethesda)">
        <title>Genome assembly of Hibiscus sabdariffa L. provides insights into metabolisms of medicinal natural products.</title>
        <authorList>
            <person name="Kim T."/>
        </authorList>
    </citation>
    <scope>NUCLEOTIDE SEQUENCE [LARGE SCALE GENOMIC DNA]</scope>
    <source>
        <strain evidence="1">TK-2024</strain>
        <tissue evidence="1">Old leaves</tissue>
    </source>
</reference>
<accession>A0ABR2P0R2</accession>
<sequence length="99" mass="11042">MNGINRSVNGIKEGLREGEMRCSFHFSTSFITCSRGRDHFVNRFAANAIGLHRQELQSDPHGYKQKPGPMLLGISSMTVTESLLFLRLSPVTTGIKFDV</sequence>
<comment type="caution">
    <text evidence="1">The sequence shown here is derived from an EMBL/GenBank/DDBJ whole genome shotgun (WGS) entry which is preliminary data.</text>
</comment>
<proteinExistence type="predicted"/>
<dbReference type="EMBL" id="JBBPBN010000086">
    <property type="protein sequence ID" value="KAK8981995.1"/>
    <property type="molecule type" value="Genomic_DNA"/>
</dbReference>
<organism evidence="1 2">
    <name type="scientific">Hibiscus sabdariffa</name>
    <name type="common">roselle</name>
    <dbReference type="NCBI Taxonomy" id="183260"/>
    <lineage>
        <taxon>Eukaryota</taxon>
        <taxon>Viridiplantae</taxon>
        <taxon>Streptophyta</taxon>
        <taxon>Embryophyta</taxon>
        <taxon>Tracheophyta</taxon>
        <taxon>Spermatophyta</taxon>
        <taxon>Magnoliopsida</taxon>
        <taxon>eudicotyledons</taxon>
        <taxon>Gunneridae</taxon>
        <taxon>Pentapetalae</taxon>
        <taxon>rosids</taxon>
        <taxon>malvids</taxon>
        <taxon>Malvales</taxon>
        <taxon>Malvaceae</taxon>
        <taxon>Malvoideae</taxon>
        <taxon>Hibiscus</taxon>
    </lineage>
</organism>